<gene>
    <name evidence="1" type="ORF">DCW74_13865</name>
</gene>
<evidence type="ECO:0000313" key="2">
    <source>
        <dbReference type="Proteomes" id="UP000263517"/>
    </source>
</evidence>
<dbReference type="Proteomes" id="UP000263517">
    <property type="component" value="Unassembled WGS sequence"/>
</dbReference>
<dbReference type="EMBL" id="DNAN01000492">
    <property type="protein sequence ID" value="HAW76808.1"/>
    <property type="molecule type" value="Genomic_DNA"/>
</dbReference>
<sequence length="71" mass="7940">EWTEDQNIEFSDALDEAGGGMEMQIQTWIPNCIMEEDFDIDTLTTSELIEILSFVRGDDPEGALPLVTSSE</sequence>
<comment type="caution">
    <text evidence="1">The sequence shown here is derived from an EMBL/GenBank/DDBJ whole genome shotgun (WGS) entry which is preliminary data.</text>
</comment>
<dbReference type="AlphaFoldDB" id="A0A350P691"/>
<feature type="non-terminal residue" evidence="1">
    <location>
        <position position="1"/>
    </location>
</feature>
<protein>
    <submittedName>
        <fullName evidence="1">Uncharacterized protein</fullName>
    </submittedName>
</protein>
<reference evidence="1 2" key="1">
    <citation type="journal article" date="2018" name="Nat. Biotechnol.">
        <title>A standardized bacterial taxonomy based on genome phylogeny substantially revises the tree of life.</title>
        <authorList>
            <person name="Parks D.H."/>
            <person name="Chuvochina M."/>
            <person name="Waite D.W."/>
            <person name="Rinke C."/>
            <person name="Skarshewski A."/>
            <person name="Chaumeil P.A."/>
            <person name="Hugenholtz P."/>
        </authorList>
    </citation>
    <scope>NUCLEOTIDE SEQUENCE [LARGE SCALE GENOMIC DNA]</scope>
    <source>
        <strain evidence="1">UBA11978</strain>
    </source>
</reference>
<proteinExistence type="predicted"/>
<accession>A0A350P691</accession>
<name>A0A350P691_9ALTE</name>
<organism evidence="1 2">
    <name type="scientific">Alteromonas australica</name>
    <dbReference type="NCBI Taxonomy" id="589873"/>
    <lineage>
        <taxon>Bacteria</taxon>
        <taxon>Pseudomonadati</taxon>
        <taxon>Pseudomonadota</taxon>
        <taxon>Gammaproteobacteria</taxon>
        <taxon>Alteromonadales</taxon>
        <taxon>Alteromonadaceae</taxon>
        <taxon>Alteromonas/Salinimonas group</taxon>
        <taxon>Alteromonas</taxon>
    </lineage>
</organism>
<evidence type="ECO:0000313" key="1">
    <source>
        <dbReference type="EMBL" id="HAW76808.1"/>
    </source>
</evidence>